<organism evidence="2 3">
    <name type="scientific">Modicisalibacter xianhensis</name>
    <dbReference type="NCBI Taxonomy" id="442341"/>
    <lineage>
        <taxon>Bacteria</taxon>
        <taxon>Pseudomonadati</taxon>
        <taxon>Pseudomonadota</taxon>
        <taxon>Gammaproteobacteria</taxon>
        <taxon>Oceanospirillales</taxon>
        <taxon>Halomonadaceae</taxon>
        <taxon>Modicisalibacter</taxon>
    </lineage>
</organism>
<sequence>MEHFFLARVVHVLAIVLWIGGVAMVTTVLLPAVKRFQSEAERVEFFEKVESRFAWQSRVTTLLAGLSGFYMLHVLGWQRLAMIEFWWIHAMIAVWLIFTLMLFVFEPLFLHRWFNARAQRAPRSTFRLIQGLHWFLLVIGLITIAGAVAGSHGWFWI</sequence>
<evidence type="ECO:0000313" key="3">
    <source>
        <dbReference type="Proteomes" id="UP000199040"/>
    </source>
</evidence>
<gene>
    <name evidence="2" type="ORF">SAMN04487959_11190</name>
</gene>
<evidence type="ECO:0000256" key="1">
    <source>
        <dbReference type="SAM" id="Phobius"/>
    </source>
</evidence>
<keyword evidence="3" id="KW-1185">Reference proteome</keyword>
<reference evidence="2 3" key="1">
    <citation type="submission" date="2016-10" db="EMBL/GenBank/DDBJ databases">
        <authorList>
            <person name="de Groot N.N."/>
        </authorList>
    </citation>
    <scope>NUCLEOTIDE SEQUENCE [LARGE SCALE GENOMIC DNA]</scope>
    <source>
        <strain evidence="2 3">CGMCC 1.6848</strain>
    </source>
</reference>
<dbReference type="AlphaFoldDB" id="A0A1I3DKE9"/>
<feature type="transmembrane region" description="Helical" evidence="1">
    <location>
        <begin position="131"/>
        <end position="155"/>
    </location>
</feature>
<keyword evidence="1" id="KW-0812">Transmembrane</keyword>
<protein>
    <submittedName>
        <fullName evidence="2">Uncharacterized membrane protein</fullName>
    </submittedName>
</protein>
<dbReference type="EMBL" id="FOPY01000011">
    <property type="protein sequence ID" value="SFH87166.1"/>
    <property type="molecule type" value="Genomic_DNA"/>
</dbReference>
<name>A0A1I3DKE9_9GAMM</name>
<keyword evidence="1" id="KW-0472">Membrane</keyword>
<feature type="transmembrane region" description="Helical" evidence="1">
    <location>
        <begin position="85"/>
        <end position="110"/>
    </location>
</feature>
<proteinExistence type="predicted"/>
<feature type="transmembrane region" description="Helical" evidence="1">
    <location>
        <begin position="12"/>
        <end position="33"/>
    </location>
</feature>
<dbReference type="RefSeq" id="WP_092847791.1">
    <property type="nucleotide sequence ID" value="NZ_FOPY01000011.1"/>
</dbReference>
<dbReference type="STRING" id="442341.SAMN04487959_11190"/>
<keyword evidence="1" id="KW-1133">Transmembrane helix</keyword>
<feature type="transmembrane region" description="Helical" evidence="1">
    <location>
        <begin position="53"/>
        <end position="73"/>
    </location>
</feature>
<evidence type="ECO:0000313" key="2">
    <source>
        <dbReference type="EMBL" id="SFH87166.1"/>
    </source>
</evidence>
<dbReference type="Proteomes" id="UP000199040">
    <property type="component" value="Unassembled WGS sequence"/>
</dbReference>
<accession>A0A1I3DKE9</accession>